<feature type="transmembrane region" description="Helical" evidence="10">
    <location>
        <begin position="15"/>
        <end position="35"/>
    </location>
</feature>
<organism evidence="13 14">
    <name type="scientific">Thalassotalea marina</name>
    <dbReference type="NCBI Taxonomy" id="1673741"/>
    <lineage>
        <taxon>Bacteria</taxon>
        <taxon>Pseudomonadati</taxon>
        <taxon>Pseudomonadota</taxon>
        <taxon>Gammaproteobacteria</taxon>
        <taxon>Alteromonadales</taxon>
        <taxon>Colwelliaceae</taxon>
        <taxon>Thalassotalea</taxon>
    </lineage>
</organism>
<evidence type="ECO:0000313" key="13">
    <source>
        <dbReference type="EMBL" id="GHF89911.1"/>
    </source>
</evidence>
<dbReference type="GO" id="GO:0007165">
    <property type="term" value="P:signal transduction"/>
    <property type="evidence" value="ECO:0007669"/>
    <property type="project" value="UniProtKB-KW"/>
</dbReference>
<comment type="similarity">
    <text evidence="8">Belongs to the methyl-accepting chemotaxis (MCP) protein family.</text>
</comment>
<dbReference type="PROSITE" id="PS50111">
    <property type="entry name" value="CHEMOTAXIS_TRANSDUC_2"/>
    <property type="match status" value="1"/>
</dbReference>
<sequence length="673" mass="73711">MTNSHRKYSSVVRQVLLAVASIITIIAVFVATSVISERSESVEQSVLRDLKIATHDSAAGIHEFFRERSRVVIGLKGNPFLNDWFSSYTQRGAEIDSDPTYQSIVRMFKQISAQDPLIKSAFYAPAKTHEYFDINGRYNDPDYSTSKRPWWGEALALDRLFITRPEIDINDGSIVTSIKTTIYDNNNQLLGVAGIDVLASEVRSKLVDTMSYQGQGHGFLFTSDGQLIAFPDQANKIDMSKLPKLADVEGIFSNSQGFAELTSLATRPQDVISEVTWQDESYLVVVSPIVDTTLNLDWRIGFMVPKSIITEPVNTTIINSILLVMLVVALTSVVTVFAIKKLLTNPLLTIVNAMDRIATGDGDLTQRIAMNRNDELGRLSDSFDLFVSNIQQIIKQCDDVTDKVLAESSQVNYLTSEFSSNVLEQKGYIEQIAAATTEMTQTIHGISENAQSVLDCATQASSESSEGRELVTDATNLMAGLSKQVSETTDVVSTLHKNSESITAMLEVIKGIAEQTNLLALNAAIEAARAGEQGRGFAVVADEVRTLASRTQESAGDIEQIIAKLHQSAEAAVAAMNEGKEQTDQGVVIINQVNDKLFQISDAIKVIEQQSNETASATKEQVAAADEISLQTVTVNNLADDTVSQTQQMATKSREQESITHELKQTLAQFKVN</sequence>
<reference evidence="13" key="1">
    <citation type="journal article" date="2014" name="Int. J. Syst. Evol. Microbiol.">
        <title>Complete genome sequence of Corynebacterium casei LMG S-19264T (=DSM 44701T), isolated from a smear-ripened cheese.</title>
        <authorList>
            <consortium name="US DOE Joint Genome Institute (JGI-PGF)"/>
            <person name="Walter F."/>
            <person name="Albersmeier A."/>
            <person name="Kalinowski J."/>
            <person name="Ruckert C."/>
        </authorList>
    </citation>
    <scope>NUCLEOTIDE SEQUENCE</scope>
    <source>
        <strain evidence="13">KCTC 42731</strain>
    </source>
</reference>
<dbReference type="CDD" id="cd11386">
    <property type="entry name" value="MCP_signal"/>
    <property type="match status" value="1"/>
</dbReference>
<dbReference type="PROSITE" id="PS50885">
    <property type="entry name" value="HAMP"/>
    <property type="match status" value="1"/>
</dbReference>
<dbReference type="InterPro" id="IPR033479">
    <property type="entry name" value="dCache_1"/>
</dbReference>
<evidence type="ECO:0000256" key="7">
    <source>
        <dbReference type="ARBA" id="ARBA00023224"/>
    </source>
</evidence>
<evidence type="ECO:0000256" key="1">
    <source>
        <dbReference type="ARBA" id="ARBA00004651"/>
    </source>
</evidence>
<dbReference type="Pfam" id="PF02743">
    <property type="entry name" value="dCache_1"/>
    <property type="match status" value="1"/>
</dbReference>
<feature type="transmembrane region" description="Helical" evidence="10">
    <location>
        <begin position="317"/>
        <end position="339"/>
    </location>
</feature>
<evidence type="ECO:0000256" key="6">
    <source>
        <dbReference type="ARBA" id="ARBA00023136"/>
    </source>
</evidence>
<dbReference type="Pfam" id="PF00015">
    <property type="entry name" value="MCPsignal"/>
    <property type="match status" value="1"/>
</dbReference>
<dbReference type="EMBL" id="BNCK01000003">
    <property type="protein sequence ID" value="GHF89911.1"/>
    <property type="molecule type" value="Genomic_DNA"/>
</dbReference>
<dbReference type="PANTHER" id="PTHR32089:SF112">
    <property type="entry name" value="LYSOZYME-LIKE PROTEIN-RELATED"/>
    <property type="match status" value="1"/>
</dbReference>
<dbReference type="InterPro" id="IPR003660">
    <property type="entry name" value="HAMP_dom"/>
</dbReference>
<feature type="domain" description="Methyl-accepting transducer" evidence="11">
    <location>
        <begin position="400"/>
        <end position="636"/>
    </location>
</feature>
<evidence type="ECO:0000256" key="3">
    <source>
        <dbReference type="ARBA" id="ARBA00022500"/>
    </source>
</evidence>
<comment type="caution">
    <text evidence="13">The sequence shown here is derived from an EMBL/GenBank/DDBJ whole genome shotgun (WGS) entry which is preliminary data.</text>
</comment>
<evidence type="ECO:0000313" key="14">
    <source>
        <dbReference type="Proteomes" id="UP000623842"/>
    </source>
</evidence>
<dbReference type="GO" id="GO:0005886">
    <property type="term" value="C:plasma membrane"/>
    <property type="evidence" value="ECO:0007669"/>
    <property type="project" value="UniProtKB-SubCell"/>
</dbReference>
<feature type="domain" description="HAMP" evidence="12">
    <location>
        <begin position="341"/>
        <end position="395"/>
    </location>
</feature>
<comment type="subcellular location">
    <subcellularLocation>
        <location evidence="1">Cell membrane</location>
        <topology evidence="1">Multi-pass membrane protein</topology>
    </subcellularLocation>
</comment>
<dbReference type="InterPro" id="IPR029151">
    <property type="entry name" value="Sensor-like_sf"/>
</dbReference>
<dbReference type="Gene3D" id="3.30.450.20">
    <property type="entry name" value="PAS domain"/>
    <property type="match status" value="2"/>
</dbReference>
<proteinExistence type="inferred from homology"/>
<dbReference type="PANTHER" id="PTHR32089">
    <property type="entry name" value="METHYL-ACCEPTING CHEMOTAXIS PROTEIN MCPB"/>
    <property type="match status" value="1"/>
</dbReference>
<dbReference type="Gene3D" id="1.10.287.950">
    <property type="entry name" value="Methyl-accepting chemotaxis protein"/>
    <property type="match status" value="1"/>
</dbReference>
<keyword evidence="4 10" id="KW-0812">Transmembrane</keyword>
<keyword evidence="7 9" id="KW-0807">Transducer</keyword>
<keyword evidence="6 10" id="KW-0472">Membrane</keyword>
<accession>A0A919BG75</accession>
<dbReference type="Proteomes" id="UP000623842">
    <property type="component" value="Unassembled WGS sequence"/>
</dbReference>
<dbReference type="SUPFAM" id="SSF58104">
    <property type="entry name" value="Methyl-accepting chemotaxis protein (MCP) signaling domain"/>
    <property type="match status" value="1"/>
</dbReference>
<dbReference type="SMART" id="SM00304">
    <property type="entry name" value="HAMP"/>
    <property type="match status" value="1"/>
</dbReference>
<keyword evidence="2" id="KW-1003">Cell membrane</keyword>
<dbReference type="RefSeq" id="WP_189769302.1">
    <property type="nucleotide sequence ID" value="NZ_BNCK01000003.1"/>
</dbReference>
<dbReference type="SMART" id="SM00283">
    <property type="entry name" value="MA"/>
    <property type="match status" value="1"/>
</dbReference>
<dbReference type="AlphaFoldDB" id="A0A919BG75"/>
<dbReference type="GO" id="GO:0006935">
    <property type="term" value="P:chemotaxis"/>
    <property type="evidence" value="ECO:0007669"/>
    <property type="project" value="UniProtKB-KW"/>
</dbReference>
<protein>
    <submittedName>
        <fullName evidence="13">Methyl-accepting chemotaxis protein</fullName>
    </submittedName>
</protein>
<dbReference type="Pfam" id="PF00672">
    <property type="entry name" value="HAMP"/>
    <property type="match status" value="1"/>
</dbReference>
<dbReference type="CDD" id="cd06225">
    <property type="entry name" value="HAMP"/>
    <property type="match status" value="1"/>
</dbReference>
<keyword evidence="14" id="KW-1185">Reference proteome</keyword>
<keyword evidence="3" id="KW-0145">Chemotaxis</keyword>
<evidence type="ECO:0000256" key="9">
    <source>
        <dbReference type="PROSITE-ProRule" id="PRU00284"/>
    </source>
</evidence>
<evidence type="ECO:0000256" key="2">
    <source>
        <dbReference type="ARBA" id="ARBA00022475"/>
    </source>
</evidence>
<evidence type="ECO:0000256" key="8">
    <source>
        <dbReference type="ARBA" id="ARBA00029447"/>
    </source>
</evidence>
<evidence type="ECO:0000259" key="12">
    <source>
        <dbReference type="PROSITE" id="PS50885"/>
    </source>
</evidence>
<dbReference type="SUPFAM" id="SSF103190">
    <property type="entry name" value="Sensory domain-like"/>
    <property type="match status" value="1"/>
</dbReference>
<keyword evidence="5 10" id="KW-1133">Transmembrane helix</keyword>
<dbReference type="FunFam" id="1.10.287.950:FF:000001">
    <property type="entry name" value="Methyl-accepting chemotaxis sensory transducer"/>
    <property type="match status" value="1"/>
</dbReference>
<evidence type="ECO:0000256" key="4">
    <source>
        <dbReference type="ARBA" id="ARBA00022692"/>
    </source>
</evidence>
<evidence type="ECO:0000256" key="5">
    <source>
        <dbReference type="ARBA" id="ARBA00022989"/>
    </source>
</evidence>
<name>A0A919BG75_9GAMM</name>
<evidence type="ECO:0000259" key="11">
    <source>
        <dbReference type="PROSITE" id="PS50111"/>
    </source>
</evidence>
<evidence type="ECO:0000256" key="10">
    <source>
        <dbReference type="SAM" id="Phobius"/>
    </source>
</evidence>
<gene>
    <name evidence="13" type="ORF">GCM10017161_17350</name>
</gene>
<dbReference type="InterPro" id="IPR004089">
    <property type="entry name" value="MCPsignal_dom"/>
</dbReference>
<reference evidence="13" key="2">
    <citation type="submission" date="2020-09" db="EMBL/GenBank/DDBJ databases">
        <authorList>
            <person name="Sun Q."/>
            <person name="Kim S."/>
        </authorList>
    </citation>
    <scope>NUCLEOTIDE SEQUENCE</scope>
    <source>
        <strain evidence="13">KCTC 42731</strain>
    </source>
</reference>